<keyword evidence="1" id="KW-1133">Transmembrane helix</keyword>
<keyword evidence="1" id="KW-0472">Membrane</keyword>
<dbReference type="Proteomes" id="UP001152320">
    <property type="component" value="Chromosome 9"/>
</dbReference>
<organism evidence="3 4">
    <name type="scientific">Holothuria leucospilota</name>
    <name type="common">Black long sea cucumber</name>
    <name type="synonym">Mertensiothuria leucospilota</name>
    <dbReference type="NCBI Taxonomy" id="206669"/>
    <lineage>
        <taxon>Eukaryota</taxon>
        <taxon>Metazoa</taxon>
        <taxon>Echinodermata</taxon>
        <taxon>Eleutherozoa</taxon>
        <taxon>Echinozoa</taxon>
        <taxon>Holothuroidea</taxon>
        <taxon>Aspidochirotacea</taxon>
        <taxon>Aspidochirotida</taxon>
        <taxon>Holothuriidae</taxon>
        <taxon>Holothuria</taxon>
    </lineage>
</organism>
<feature type="signal peptide" evidence="2">
    <location>
        <begin position="1"/>
        <end position="20"/>
    </location>
</feature>
<dbReference type="EMBL" id="JAIZAY010000009">
    <property type="protein sequence ID" value="KAJ8035953.1"/>
    <property type="molecule type" value="Genomic_DNA"/>
</dbReference>
<feature type="chain" id="PRO_5040448816" evidence="2">
    <location>
        <begin position="21"/>
        <end position="178"/>
    </location>
</feature>
<gene>
    <name evidence="3" type="ORF">HOLleu_19789</name>
</gene>
<keyword evidence="4" id="KW-1185">Reference proteome</keyword>
<sequence>MVIAYMVLSIMAAVMSGACCISTSSVTPYLRSKSANQGYPDYYWHSYGWRYDYDRGNKYATAHFAIYIVLDVIFALQMLMSILGASFTCGALYSRSNQQQAVFQISPQVPNQPFGPAPPYHAVATQGQPLTVPFNSLQQPLFHQTGMIGTTANPTNMAETTVFGTNTSYVGATATNKA</sequence>
<keyword evidence="2" id="KW-0732">Signal</keyword>
<feature type="transmembrane region" description="Helical" evidence="1">
    <location>
        <begin position="64"/>
        <end position="93"/>
    </location>
</feature>
<dbReference type="AlphaFoldDB" id="A0A9Q1H7X3"/>
<protein>
    <submittedName>
        <fullName evidence="3">Uncharacterized protein</fullName>
    </submittedName>
</protein>
<keyword evidence="1" id="KW-0812">Transmembrane</keyword>
<reference evidence="3" key="1">
    <citation type="submission" date="2021-10" db="EMBL/GenBank/DDBJ databases">
        <title>Tropical sea cucumber genome reveals ecological adaptation and Cuvierian tubules defense mechanism.</title>
        <authorList>
            <person name="Chen T."/>
        </authorList>
    </citation>
    <scope>NUCLEOTIDE SEQUENCE</scope>
    <source>
        <strain evidence="3">Nanhai2018</strain>
        <tissue evidence="3">Muscle</tissue>
    </source>
</reference>
<accession>A0A9Q1H7X3</accession>
<name>A0A9Q1H7X3_HOLLE</name>
<proteinExistence type="predicted"/>
<evidence type="ECO:0000313" key="3">
    <source>
        <dbReference type="EMBL" id="KAJ8035953.1"/>
    </source>
</evidence>
<comment type="caution">
    <text evidence="3">The sequence shown here is derived from an EMBL/GenBank/DDBJ whole genome shotgun (WGS) entry which is preliminary data.</text>
</comment>
<evidence type="ECO:0000256" key="2">
    <source>
        <dbReference type="SAM" id="SignalP"/>
    </source>
</evidence>
<evidence type="ECO:0000256" key="1">
    <source>
        <dbReference type="SAM" id="Phobius"/>
    </source>
</evidence>
<evidence type="ECO:0000313" key="4">
    <source>
        <dbReference type="Proteomes" id="UP001152320"/>
    </source>
</evidence>